<feature type="site" description="Interaction with DNA" evidence="8">
    <location>
        <position position="161"/>
    </location>
</feature>
<dbReference type="CDD" id="cd03363">
    <property type="entry name" value="TOPRIM_TopoIA_TopoI"/>
    <property type="match status" value="1"/>
</dbReference>
<keyword evidence="5 8" id="KW-0799">Topoisomerase</keyword>
<feature type="compositionally biased region" description="Basic residues" evidence="9">
    <location>
        <begin position="846"/>
        <end position="898"/>
    </location>
</feature>
<feature type="domain" description="Topo IA-type catalytic" evidence="11">
    <location>
        <begin position="142"/>
        <end position="588"/>
    </location>
</feature>
<dbReference type="InterPro" id="IPR006171">
    <property type="entry name" value="TOPRIM_dom"/>
</dbReference>
<evidence type="ECO:0000256" key="8">
    <source>
        <dbReference type="HAMAP-Rule" id="MF_00952"/>
    </source>
</evidence>
<dbReference type="AlphaFoldDB" id="A0A7Y2E9X2"/>
<dbReference type="InterPro" id="IPR023406">
    <property type="entry name" value="Topo_IA_AS"/>
</dbReference>
<dbReference type="InterPro" id="IPR025589">
    <property type="entry name" value="Toprim_C_rpt"/>
</dbReference>
<evidence type="ECO:0000256" key="9">
    <source>
        <dbReference type="SAM" id="MobiDB-lite"/>
    </source>
</evidence>
<dbReference type="NCBIfam" id="TIGR01051">
    <property type="entry name" value="topA_bact"/>
    <property type="match status" value="1"/>
</dbReference>
<dbReference type="PROSITE" id="PS50880">
    <property type="entry name" value="TOPRIM"/>
    <property type="match status" value="1"/>
</dbReference>
<evidence type="ECO:0000256" key="4">
    <source>
        <dbReference type="ARBA" id="ARBA00022842"/>
    </source>
</evidence>
<dbReference type="SMART" id="SM00437">
    <property type="entry name" value="TOP1Ac"/>
    <property type="match status" value="1"/>
</dbReference>
<dbReference type="Pfam" id="PF13368">
    <property type="entry name" value="Toprim_C_rpt"/>
    <property type="match status" value="4"/>
</dbReference>
<evidence type="ECO:0000256" key="3">
    <source>
        <dbReference type="ARBA" id="ARBA00022723"/>
    </source>
</evidence>
<dbReference type="SUPFAM" id="SSF56712">
    <property type="entry name" value="Prokaryotic type I DNA topoisomerase"/>
    <property type="match status" value="1"/>
</dbReference>
<dbReference type="Pfam" id="PF01751">
    <property type="entry name" value="Toprim"/>
    <property type="match status" value="1"/>
</dbReference>
<dbReference type="HAMAP" id="MF_00952">
    <property type="entry name" value="Topoisom_1_prok"/>
    <property type="match status" value="1"/>
</dbReference>
<proteinExistence type="inferred from homology"/>
<reference evidence="12 13" key="1">
    <citation type="submission" date="2020-03" db="EMBL/GenBank/DDBJ databases">
        <title>Metabolic flexibility allows generalist bacteria to become dominant in a frequently disturbed ecosystem.</title>
        <authorList>
            <person name="Chen Y.-J."/>
            <person name="Leung P.M."/>
            <person name="Bay S.K."/>
            <person name="Hugenholtz P."/>
            <person name="Kessler A.J."/>
            <person name="Shelley G."/>
            <person name="Waite D.W."/>
            <person name="Cook P.L."/>
            <person name="Greening C."/>
        </authorList>
    </citation>
    <scope>NUCLEOTIDE SEQUENCE [LARGE SCALE GENOMIC DNA]</scope>
    <source>
        <strain evidence="12">SS_bin_28</strain>
    </source>
</reference>
<dbReference type="GO" id="GO:0003917">
    <property type="term" value="F:DNA topoisomerase type I (single strand cut, ATP-independent) activity"/>
    <property type="evidence" value="ECO:0007669"/>
    <property type="project" value="UniProtKB-UniRule"/>
</dbReference>
<comment type="similarity">
    <text evidence="2 8">Belongs to the type IA topoisomerase family.</text>
</comment>
<gene>
    <name evidence="8 12" type="primary">topA</name>
    <name evidence="12" type="ORF">HKN21_14220</name>
</gene>
<dbReference type="Gene3D" id="1.10.460.10">
    <property type="entry name" value="Topoisomerase I, domain 2"/>
    <property type="match status" value="1"/>
</dbReference>
<dbReference type="InterPro" id="IPR013497">
    <property type="entry name" value="Topo_IA_cen"/>
</dbReference>
<dbReference type="PROSITE" id="PS00396">
    <property type="entry name" value="TOPO_IA_1"/>
    <property type="match status" value="1"/>
</dbReference>
<dbReference type="PANTHER" id="PTHR42785:SF1">
    <property type="entry name" value="DNA TOPOISOMERASE"/>
    <property type="match status" value="1"/>
</dbReference>
<dbReference type="InterPro" id="IPR003602">
    <property type="entry name" value="Topo_IA_DNA-bd_dom"/>
</dbReference>
<dbReference type="EC" id="5.6.2.1" evidence="8"/>
<dbReference type="Gene3D" id="1.10.290.10">
    <property type="entry name" value="Topoisomerase I, domain 4"/>
    <property type="match status" value="1"/>
</dbReference>
<feature type="region of interest" description="Interaction with DNA" evidence="8">
    <location>
        <begin position="176"/>
        <end position="181"/>
    </location>
</feature>
<evidence type="ECO:0000313" key="12">
    <source>
        <dbReference type="EMBL" id="NNF07916.1"/>
    </source>
</evidence>
<dbReference type="InterPro" id="IPR013825">
    <property type="entry name" value="Topo_IA_cen_sub2"/>
</dbReference>
<dbReference type="SMART" id="SM00493">
    <property type="entry name" value="TOPRIM"/>
    <property type="match status" value="1"/>
</dbReference>
<feature type="site" description="Interaction with DNA" evidence="8">
    <location>
        <position position="33"/>
    </location>
</feature>
<comment type="function">
    <text evidence="8">Releases the supercoiling and torsional tension of DNA, which is introduced during the DNA replication and transcription, by transiently cleaving and rejoining one strand of the DNA duplex. Introduces a single-strand break via transesterification at a target site in duplex DNA. The scissile phosphodiester is attacked by the catalytic tyrosine of the enzyme, resulting in the formation of a DNA-(5'-phosphotyrosyl)-enzyme intermediate and the expulsion of a 3'-OH DNA strand. The free DNA strand then undergoes passage around the unbroken strand, thus removing DNA supercoils. Finally, in the religation step, the DNA 3'-OH attacks the covalent intermediate to expel the active-site tyrosine and restore the DNA phosphodiester backbone.</text>
</comment>
<dbReference type="Pfam" id="PF01131">
    <property type="entry name" value="Topoisom_bac"/>
    <property type="match status" value="1"/>
</dbReference>
<dbReference type="InterPro" id="IPR000380">
    <property type="entry name" value="Topo_IA"/>
</dbReference>
<evidence type="ECO:0000256" key="7">
    <source>
        <dbReference type="ARBA" id="ARBA00023235"/>
    </source>
</evidence>
<keyword evidence="3" id="KW-0479">Metal-binding</keyword>
<dbReference type="PRINTS" id="PR00417">
    <property type="entry name" value="PRTPISMRASEI"/>
</dbReference>
<evidence type="ECO:0000256" key="1">
    <source>
        <dbReference type="ARBA" id="ARBA00000213"/>
    </source>
</evidence>
<dbReference type="CDD" id="cd00186">
    <property type="entry name" value="TOP1Ac"/>
    <property type="match status" value="1"/>
</dbReference>
<dbReference type="PROSITE" id="PS52039">
    <property type="entry name" value="TOPO_IA_2"/>
    <property type="match status" value="1"/>
</dbReference>
<accession>A0A7Y2E9X2</accession>
<dbReference type="InterPro" id="IPR013824">
    <property type="entry name" value="Topo_IA_cen_sub1"/>
</dbReference>
<feature type="region of interest" description="Disordered" evidence="9">
    <location>
        <begin position="842"/>
        <end position="898"/>
    </location>
</feature>
<evidence type="ECO:0000259" key="11">
    <source>
        <dbReference type="PROSITE" id="PS52039"/>
    </source>
</evidence>
<sequence length="898" mass="100161">MSKKLVIVESPAKARTISRYLGAGYIVDSSIGHIRDLPQSASEIPETIKKEAWSRLGVNVNNEFEPLYIIPSDKKKKVTELRKALKSVDELLLATDEDREGEAISWHLVEVLKPKVPYKRLVFHEITKEAISEALDETRPIDEQLVSAQETRRILDRLFGYEVSPLLWKKVAPKLSAGRVQSVAIRIIVDRERARMRFVESTYWDIEGTFGTKEGKEFDAKLIMLNDKRIALGRDFDLDTGKLKTDGVVHVEAEQAQSLAERLKSGPWKVISTEEKGFTQNPSPPFTTSTLQQEGSRKLRFSAQRTMRAAQHLYENGYITYMRTDSPTLSDQAVKAAREAVVSLYDESYLAGKPRQFKAKVKNAQEAHEAIRPAGDHFRTPADIKSELGSDGFKLYELIWKRTMASQMAEAKGRRMTVRIACGEGIFQATGRTIDFPGFLRVYVEGSDDPDAELADKETLLPPVKEGDTLNCSELTAKEHKTQPPARLTEASLVKEMEANGIGRPSTYASIINTIQRREYTNKKGTALIPTFVAFAVVNLLEQHFPELVDMGFTASMEGDLDAISRGEAEAVPYLNKFYFGNGRPGLRQLLDTKVEQIDARQVCTIPLGKDENGVEVAIRVGRYGPFLERGEDRGTIPDALAPDEVTLEKALELLALPQGPRVLGVDPETELEVTVRDGRFGPYVQLGEIEGKKKPKTASLLKNMDAETLTYETAMQLLSLPRVVGTDENGVEIMAANGRYGQYIKRGDDTRSLEETDDVLTLTKERALALLAQPKKSRRFAKAKEPLKNWGKVEALEGLELKMLDGRFGPYVTDGTTNASVPRGSDPGDLTLEEAVDLIMERRARGPAKKKTKKKKATKKKTAKKKTAKKKTTKKKTTKKKATKKKATKKVSSKSDD</sequence>
<feature type="site" description="Interaction with DNA" evidence="8">
    <location>
        <position position="152"/>
    </location>
</feature>
<feature type="site" description="Interaction with DNA" evidence="8">
    <location>
        <position position="153"/>
    </location>
</feature>
<dbReference type="InterPro" id="IPR003601">
    <property type="entry name" value="Topo_IA_2"/>
</dbReference>
<dbReference type="PANTHER" id="PTHR42785">
    <property type="entry name" value="DNA TOPOISOMERASE, TYPE IA, CORE"/>
    <property type="match status" value="1"/>
</dbReference>
<evidence type="ECO:0000256" key="5">
    <source>
        <dbReference type="ARBA" id="ARBA00023029"/>
    </source>
</evidence>
<dbReference type="InterPro" id="IPR034149">
    <property type="entry name" value="TOPRIM_TopoI"/>
</dbReference>
<name>A0A7Y2E9X2_UNCEI</name>
<evidence type="ECO:0000256" key="2">
    <source>
        <dbReference type="ARBA" id="ARBA00009446"/>
    </source>
</evidence>
<feature type="site" description="Interaction with DNA" evidence="8">
    <location>
        <position position="168"/>
    </location>
</feature>
<feature type="domain" description="Toprim" evidence="10">
    <location>
        <begin position="3"/>
        <end position="127"/>
    </location>
</feature>
<comment type="subunit">
    <text evidence="8">Monomer.</text>
</comment>
<feature type="site" description="Interaction with DNA" evidence="8">
    <location>
        <position position="156"/>
    </location>
</feature>
<dbReference type="InterPro" id="IPR028612">
    <property type="entry name" value="Topoisom_1_IA"/>
</dbReference>
<evidence type="ECO:0000256" key="6">
    <source>
        <dbReference type="ARBA" id="ARBA00023125"/>
    </source>
</evidence>
<evidence type="ECO:0000259" key="10">
    <source>
        <dbReference type="PROSITE" id="PS50880"/>
    </source>
</evidence>
<feature type="site" description="Interaction with DNA" evidence="8">
    <location>
        <position position="518"/>
    </location>
</feature>
<dbReference type="Gene3D" id="3.40.50.140">
    <property type="match status" value="1"/>
</dbReference>
<dbReference type="GO" id="GO:0003677">
    <property type="term" value="F:DNA binding"/>
    <property type="evidence" value="ECO:0007669"/>
    <property type="project" value="UniProtKB-KW"/>
</dbReference>
<comment type="catalytic activity">
    <reaction evidence="1 8">
        <text>ATP-independent breakage of single-stranded DNA, followed by passage and rejoining.</text>
        <dbReference type="EC" id="5.6.2.1"/>
    </reaction>
</comment>
<dbReference type="GO" id="GO:0046872">
    <property type="term" value="F:metal ion binding"/>
    <property type="evidence" value="ECO:0007669"/>
    <property type="project" value="UniProtKB-KW"/>
</dbReference>
<feature type="site" description="Interaction with DNA" evidence="8">
    <location>
        <position position="323"/>
    </location>
</feature>
<evidence type="ECO:0000313" key="13">
    <source>
        <dbReference type="Proteomes" id="UP000547674"/>
    </source>
</evidence>
<feature type="active site" description="O-(5'-phospho-DNA)-tyrosine intermediate" evidence="8">
    <location>
        <position position="321"/>
    </location>
</feature>
<protein>
    <recommendedName>
        <fullName evidence="8">DNA topoisomerase 1</fullName>
        <ecNumber evidence="8">5.6.2.1</ecNumber>
    </recommendedName>
    <alternativeName>
        <fullName evidence="8">DNA topoisomerase I</fullName>
    </alternativeName>
</protein>
<dbReference type="SMART" id="SM00436">
    <property type="entry name" value="TOP1Bc"/>
    <property type="match status" value="1"/>
</dbReference>
<organism evidence="12 13">
    <name type="scientific">Eiseniibacteriota bacterium</name>
    <dbReference type="NCBI Taxonomy" id="2212470"/>
    <lineage>
        <taxon>Bacteria</taxon>
        <taxon>Candidatus Eiseniibacteriota</taxon>
    </lineage>
</organism>
<keyword evidence="6 8" id="KW-0238">DNA-binding</keyword>
<dbReference type="EMBL" id="JABDJR010000572">
    <property type="protein sequence ID" value="NNF07916.1"/>
    <property type="molecule type" value="Genomic_DNA"/>
</dbReference>
<dbReference type="InterPro" id="IPR023405">
    <property type="entry name" value="Topo_IA_core_domain"/>
</dbReference>
<dbReference type="Gene3D" id="2.70.20.10">
    <property type="entry name" value="Topoisomerase I, domain 3"/>
    <property type="match status" value="1"/>
</dbReference>
<keyword evidence="4" id="KW-0460">Magnesium</keyword>
<dbReference type="GO" id="GO:0006265">
    <property type="term" value="P:DNA topological change"/>
    <property type="evidence" value="ECO:0007669"/>
    <property type="project" value="UniProtKB-UniRule"/>
</dbReference>
<keyword evidence="7 8" id="KW-0413">Isomerase</keyword>
<dbReference type="Proteomes" id="UP000547674">
    <property type="component" value="Unassembled WGS sequence"/>
</dbReference>
<comment type="caution">
    <text evidence="12">The sequence shown here is derived from an EMBL/GenBank/DDBJ whole genome shotgun (WGS) entry which is preliminary data.</text>
</comment>
<dbReference type="InterPro" id="IPR013826">
    <property type="entry name" value="Topo_IA_cen_sub3"/>
</dbReference>
<dbReference type="InterPro" id="IPR005733">
    <property type="entry name" value="TopoI_bac-type"/>
</dbReference>